<dbReference type="Pfam" id="PF00069">
    <property type="entry name" value="Pkinase"/>
    <property type="match status" value="1"/>
</dbReference>
<accession>A0AAD2DNZ8</accession>
<dbReference type="GO" id="GO:0004674">
    <property type="term" value="F:protein serine/threonine kinase activity"/>
    <property type="evidence" value="ECO:0007669"/>
    <property type="project" value="UniProtKB-KW"/>
</dbReference>
<dbReference type="InterPro" id="IPR011009">
    <property type="entry name" value="Kinase-like_dom_sf"/>
</dbReference>
<dbReference type="Gene3D" id="3.30.310.80">
    <property type="entry name" value="Kinase associated domain 1, KA1"/>
    <property type="match status" value="1"/>
</dbReference>
<keyword evidence="5" id="KW-0808">Transferase</keyword>
<keyword evidence="17" id="KW-1185">Reference proteome</keyword>
<proteinExistence type="inferred from homology"/>
<dbReference type="InterPro" id="IPR000719">
    <property type="entry name" value="Prot_kinase_dom"/>
</dbReference>
<feature type="binding site" evidence="12">
    <location>
        <position position="47"/>
    </location>
    <ligand>
        <name>ATP</name>
        <dbReference type="ChEBI" id="CHEBI:30616"/>
    </ligand>
</feature>
<dbReference type="Gene3D" id="3.30.200.20">
    <property type="entry name" value="Phosphorylase Kinase, domain 1"/>
    <property type="match status" value="1"/>
</dbReference>
<evidence type="ECO:0000256" key="4">
    <source>
        <dbReference type="ARBA" id="ARBA00022527"/>
    </source>
</evidence>
<evidence type="ECO:0000256" key="10">
    <source>
        <dbReference type="ARBA" id="ARBA00047899"/>
    </source>
</evidence>
<keyword evidence="8 12" id="KW-0067">ATP-binding</keyword>
<keyword evidence="6 12" id="KW-0547">Nucleotide-binding</keyword>
<keyword evidence="4 13" id="KW-0723">Serine/threonine-protein kinase</keyword>
<evidence type="ECO:0000259" key="15">
    <source>
        <dbReference type="PROSITE" id="PS50816"/>
    </source>
</evidence>
<evidence type="ECO:0000313" key="17">
    <source>
        <dbReference type="Proteomes" id="UP000834106"/>
    </source>
</evidence>
<evidence type="ECO:0000256" key="8">
    <source>
        <dbReference type="ARBA" id="ARBA00022840"/>
    </source>
</evidence>
<dbReference type="SUPFAM" id="SSF56112">
    <property type="entry name" value="Protein kinase-like (PK-like)"/>
    <property type="match status" value="1"/>
</dbReference>
<dbReference type="FunFam" id="3.30.310.80:FF:000005">
    <property type="entry name" value="Non-specific serine/threonine protein kinase"/>
    <property type="match status" value="1"/>
</dbReference>
<dbReference type="PROSITE" id="PS00108">
    <property type="entry name" value="PROTEIN_KINASE_ST"/>
    <property type="match status" value="1"/>
</dbReference>
<dbReference type="PROSITE" id="PS50816">
    <property type="entry name" value="NAF"/>
    <property type="match status" value="1"/>
</dbReference>
<organism evidence="16 17">
    <name type="scientific">Fraxinus pennsylvanica</name>
    <dbReference type="NCBI Taxonomy" id="56036"/>
    <lineage>
        <taxon>Eukaryota</taxon>
        <taxon>Viridiplantae</taxon>
        <taxon>Streptophyta</taxon>
        <taxon>Embryophyta</taxon>
        <taxon>Tracheophyta</taxon>
        <taxon>Spermatophyta</taxon>
        <taxon>Magnoliopsida</taxon>
        <taxon>eudicotyledons</taxon>
        <taxon>Gunneridae</taxon>
        <taxon>Pentapetalae</taxon>
        <taxon>asterids</taxon>
        <taxon>lamiids</taxon>
        <taxon>Lamiales</taxon>
        <taxon>Oleaceae</taxon>
        <taxon>Oleeae</taxon>
        <taxon>Fraxinus</taxon>
    </lineage>
</organism>
<dbReference type="CDD" id="cd14663">
    <property type="entry name" value="STKc_SnRK3"/>
    <property type="match status" value="1"/>
</dbReference>
<dbReference type="InterPro" id="IPR004041">
    <property type="entry name" value="NAF_dom"/>
</dbReference>
<evidence type="ECO:0000256" key="1">
    <source>
        <dbReference type="ARBA" id="ARBA00001936"/>
    </source>
</evidence>
<dbReference type="EC" id="2.7.11.1" evidence="3"/>
<reference evidence="16" key="1">
    <citation type="submission" date="2023-05" db="EMBL/GenBank/DDBJ databases">
        <authorList>
            <person name="Huff M."/>
        </authorList>
    </citation>
    <scope>NUCLEOTIDE SEQUENCE</scope>
</reference>
<comment type="catalytic activity">
    <reaction evidence="10">
        <text>L-threonyl-[protein] + ATP = O-phospho-L-threonyl-[protein] + ADP + H(+)</text>
        <dbReference type="Rhea" id="RHEA:46608"/>
        <dbReference type="Rhea" id="RHEA-COMP:11060"/>
        <dbReference type="Rhea" id="RHEA-COMP:11605"/>
        <dbReference type="ChEBI" id="CHEBI:15378"/>
        <dbReference type="ChEBI" id="CHEBI:30013"/>
        <dbReference type="ChEBI" id="CHEBI:30616"/>
        <dbReference type="ChEBI" id="CHEBI:61977"/>
        <dbReference type="ChEBI" id="CHEBI:456216"/>
        <dbReference type="EC" id="2.7.11.1"/>
    </reaction>
</comment>
<dbReference type="InterPro" id="IPR017441">
    <property type="entry name" value="Protein_kinase_ATP_BS"/>
</dbReference>
<evidence type="ECO:0000256" key="9">
    <source>
        <dbReference type="ARBA" id="ARBA00023211"/>
    </source>
</evidence>
<evidence type="ECO:0000259" key="14">
    <source>
        <dbReference type="PROSITE" id="PS50011"/>
    </source>
</evidence>
<evidence type="ECO:0000256" key="3">
    <source>
        <dbReference type="ARBA" id="ARBA00012513"/>
    </source>
</evidence>
<comment type="catalytic activity">
    <reaction evidence="11">
        <text>L-seryl-[protein] + ATP = O-phospho-L-seryl-[protein] + ADP + H(+)</text>
        <dbReference type="Rhea" id="RHEA:17989"/>
        <dbReference type="Rhea" id="RHEA-COMP:9863"/>
        <dbReference type="Rhea" id="RHEA-COMP:11604"/>
        <dbReference type="ChEBI" id="CHEBI:15378"/>
        <dbReference type="ChEBI" id="CHEBI:29999"/>
        <dbReference type="ChEBI" id="CHEBI:30616"/>
        <dbReference type="ChEBI" id="CHEBI:83421"/>
        <dbReference type="ChEBI" id="CHEBI:456216"/>
        <dbReference type="EC" id="2.7.11.1"/>
    </reaction>
</comment>
<comment type="cofactor">
    <cofactor evidence="1">
        <name>Mn(2+)</name>
        <dbReference type="ChEBI" id="CHEBI:29035"/>
    </cofactor>
</comment>
<dbReference type="Pfam" id="PF03822">
    <property type="entry name" value="NAF"/>
    <property type="match status" value="1"/>
</dbReference>
<dbReference type="Gene3D" id="1.10.510.10">
    <property type="entry name" value="Transferase(Phosphotransferase) domain 1"/>
    <property type="match status" value="1"/>
</dbReference>
<protein>
    <recommendedName>
        <fullName evidence="3">non-specific serine/threonine protein kinase</fullName>
        <ecNumber evidence="3">2.7.11.1</ecNumber>
    </recommendedName>
</protein>
<evidence type="ECO:0000313" key="16">
    <source>
        <dbReference type="EMBL" id="CAI9760989.1"/>
    </source>
</evidence>
<dbReference type="AlphaFoldDB" id="A0AAD2DNZ8"/>
<dbReference type="PANTHER" id="PTHR43895">
    <property type="entry name" value="CALCIUM/CALMODULIN-DEPENDENT PROTEIN KINASE KINASE-RELATED"/>
    <property type="match status" value="1"/>
</dbReference>
<dbReference type="SMART" id="SM00220">
    <property type="entry name" value="S_TKc"/>
    <property type="match status" value="1"/>
</dbReference>
<feature type="domain" description="Protein kinase" evidence="14">
    <location>
        <begin position="14"/>
        <end position="268"/>
    </location>
</feature>
<dbReference type="FunFam" id="3.30.200.20:FF:000096">
    <property type="entry name" value="Non-specific serine/threonine protein kinase"/>
    <property type="match status" value="1"/>
</dbReference>
<feature type="domain" description="NAF" evidence="15">
    <location>
        <begin position="296"/>
        <end position="320"/>
    </location>
</feature>
<comment type="similarity">
    <text evidence="2">Belongs to the protein kinase superfamily. CAMK Ser/Thr protein kinase family. SNF1 subfamily.</text>
</comment>
<dbReference type="PANTHER" id="PTHR43895:SF91">
    <property type="entry name" value="CBL-INTERACTING SERINE_THREONINE-PROTEIN KINASE 6"/>
    <property type="match status" value="1"/>
</dbReference>
<gene>
    <name evidence="16" type="ORF">FPE_LOCUS8419</name>
</gene>
<evidence type="ECO:0000256" key="2">
    <source>
        <dbReference type="ARBA" id="ARBA00006234"/>
    </source>
</evidence>
<dbReference type="GO" id="GO:0005524">
    <property type="term" value="F:ATP binding"/>
    <property type="evidence" value="ECO:0007669"/>
    <property type="project" value="UniProtKB-UniRule"/>
</dbReference>
<evidence type="ECO:0000256" key="7">
    <source>
        <dbReference type="ARBA" id="ARBA00022777"/>
    </source>
</evidence>
<dbReference type="PROSITE" id="PS00107">
    <property type="entry name" value="PROTEIN_KINASE_ATP"/>
    <property type="match status" value="1"/>
</dbReference>
<evidence type="ECO:0000256" key="13">
    <source>
        <dbReference type="RuleBase" id="RU000304"/>
    </source>
</evidence>
<evidence type="ECO:0000256" key="6">
    <source>
        <dbReference type="ARBA" id="ARBA00022741"/>
    </source>
</evidence>
<dbReference type="PROSITE" id="PS50011">
    <property type="entry name" value="PROTEIN_KINASE_DOM"/>
    <property type="match status" value="1"/>
</dbReference>
<dbReference type="FunFam" id="1.10.510.10:FF:000653">
    <property type="entry name" value="Non-specific serine/threonine protein kinase"/>
    <property type="match status" value="1"/>
</dbReference>
<evidence type="ECO:0000256" key="5">
    <source>
        <dbReference type="ARBA" id="ARBA00022679"/>
    </source>
</evidence>
<keyword evidence="9" id="KW-0464">Manganese</keyword>
<name>A0AAD2DNZ8_9LAMI</name>
<evidence type="ECO:0000256" key="12">
    <source>
        <dbReference type="PROSITE-ProRule" id="PRU10141"/>
    </source>
</evidence>
<keyword evidence="7" id="KW-0418">Kinase</keyword>
<dbReference type="GO" id="GO:0007165">
    <property type="term" value="P:signal transduction"/>
    <property type="evidence" value="ECO:0007669"/>
    <property type="project" value="InterPro"/>
</dbReference>
<dbReference type="InterPro" id="IPR018451">
    <property type="entry name" value="NAF/FISL_domain"/>
</dbReference>
<dbReference type="Proteomes" id="UP000834106">
    <property type="component" value="Chromosome 5"/>
</dbReference>
<dbReference type="InterPro" id="IPR008271">
    <property type="entry name" value="Ser/Thr_kinase_AS"/>
</dbReference>
<evidence type="ECO:0000256" key="11">
    <source>
        <dbReference type="ARBA" id="ARBA00048679"/>
    </source>
</evidence>
<sequence length="440" mass="49507">MGSDEKSAVLHGKYELGRLLGHGTFAKVYHARNLQTDKSVAMKVVGKEKVIRVGMMEQVKREISVMKMMKHPNIVELHEVMASKSKIYFAMEFVRGGELFAKVAKGRLREDAARHYFQQLISAIDFCHSRGVYHRDLKPENLLLDEEGNLKVTDFGLTAFADHLRQDGLLHTTCGTPAYVAPEVIGKKGYDGSKADIWSCGVILYVLLAGYLPFQEDNLVAMYKKIYRGDFKCAPWFSSEARRLITKMLDPNPSTRISIAKIMDSSWFKKSIPKSFRTKEEQEFSVEDEVNIGKKKEAETLNAFHIISLSEGFDLSPLFEKKRVEKEELRFATTQPASSVITKLEEVAKIMNFNVKKNDSSVRLQGQESGRKGKLGIAADIFAVTPSLLMVEVKKSSGDTLEYNQFCSKELRPALQDIVWTSATGDSMLAWKCSTSSSNK</sequence>
<dbReference type="EMBL" id="OU503040">
    <property type="protein sequence ID" value="CAI9760989.1"/>
    <property type="molecule type" value="Genomic_DNA"/>
</dbReference>
<dbReference type="CDD" id="cd12195">
    <property type="entry name" value="CIPK_C"/>
    <property type="match status" value="1"/>
</dbReference>